<dbReference type="Proteomes" id="UP001597182">
    <property type="component" value="Unassembled WGS sequence"/>
</dbReference>
<dbReference type="InterPro" id="IPR046274">
    <property type="entry name" value="DUF6307"/>
</dbReference>
<organism evidence="1 2">
    <name type="scientific">Pseudonocardia benzenivorans</name>
    <dbReference type="NCBI Taxonomy" id="228005"/>
    <lineage>
        <taxon>Bacteria</taxon>
        <taxon>Bacillati</taxon>
        <taxon>Actinomycetota</taxon>
        <taxon>Actinomycetes</taxon>
        <taxon>Pseudonocardiales</taxon>
        <taxon>Pseudonocardiaceae</taxon>
        <taxon>Pseudonocardia</taxon>
    </lineage>
</organism>
<gene>
    <name evidence="1" type="ORF">ACFQ34_17650</name>
</gene>
<dbReference type="EMBL" id="JBHTMB010000144">
    <property type="protein sequence ID" value="MFD1235119.1"/>
    <property type="molecule type" value="Genomic_DNA"/>
</dbReference>
<evidence type="ECO:0000313" key="1">
    <source>
        <dbReference type="EMBL" id="MFD1235119.1"/>
    </source>
</evidence>
<comment type="caution">
    <text evidence="1">The sequence shown here is derived from an EMBL/GenBank/DDBJ whole genome shotgun (WGS) entry which is preliminary data.</text>
</comment>
<protein>
    <submittedName>
        <fullName evidence="1">DUF6307 family protein</fullName>
    </submittedName>
</protein>
<name>A0ABW3VIY6_9PSEU</name>
<reference evidence="2" key="1">
    <citation type="journal article" date="2019" name="Int. J. Syst. Evol. Microbiol.">
        <title>The Global Catalogue of Microorganisms (GCM) 10K type strain sequencing project: providing services to taxonomists for standard genome sequencing and annotation.</title>
        <authorList>
            <consortium name="The Broad Institute Genomics Platform"/>
            <consortium name="The Broad Institute Genome Sequencing Center for Infectious Disease"/>
            <person name="Wu L."/>
            <person name="Ma J."/>
        </authorList>
    </citation>
    <scope>NUCLEOTIDE SEQUENCE [LARGE SCALE GENOMIC DNA]</scope>
    <source>
        <strain evidence="2">CCUG 49018</strain>
    </source>
</reference>
<sequence>MSTISDIRTPYEQRVDLVAEVVTTNSPLPKAAADELAVLILHALDHIPEKVR</sequence>
<accession>A0ABW3VIY6</accession>
<proteinExistence type="predicted"/>
<dbReference type="Pfam" id="PF19826">
    <property type="entry name" value="DUF6307"/>
    <property type="match status" value="1"/>
</dbReference>
<evidence type="ECO:0000313" key="2">
    <source>
        <dbReference type="Proteomes" id="UP001597182"/>
    </source>
</evidence>
<dbReference type="RefSeq" id="WP_339121399.1">
    <property type="nucleotide sequence ID" value="NZ_BAABKS010000080.1"/>
</dbReference>
<keyword evidence="2" id="KW-1185">Reference proteome</keyword>